<sequence>MINHFILLYLLIVFGTSIGMPILWRHVEIDYSEINSIRLEKFIVFMCKKPKPIYRILKLHIIPNSRMIHTQILYNSPRFEQLSR</sequence>
<organism evidence="2 3">
    <name type="scientific">Rhizophagus irregularis (strain DAOM 181602 / DAOM 197198 / MUCL 43194)</name>
    <name type="common">Arbuscular mycorrhizal fungus</name>
    <name type="synonym">Glomus intraradices</name>
    <dbReference type="NCBI Taxonomy" id="747089"/>
    <lineage>
        <taxon>Eukaryota</taxon>
        <taxon>Fungi</taxon>
        <taxon>Fungi incertae sedis</taxon>
        <taxon>Mucoromycota</taxon>
        <taxon>Glomeromycotina</taxon>
        <taxon>Glomeromycetes</taxon>
        <taxon>Glomerales</taxon>
        <taxon>Glomeraceae</taxon>
        <taxon>Rhizophagus</taxon>
    </lineage>
</organism>
<dbReference type="EMBL" id="AUPC02000223">
    <property type="protein sequence ID" value="POG65098.1"/>
    <property type="molecule type" value="Genomic_DNA"/>
</dbReference>
<dbReference type="AlphaFoldDB" id="A0A2P4PIA0"/>
<keyword evidence="1" id="KW-0472">Membrane</keyword>
<dbReference type="Proteomes" id="UP000018888">
    <property type="component" value="Unassembled WGS sequence"/>
</dbReference>
<evidence type="ECO:0000256" key="1">
    <source>
        <dbReference type="SAM" id="Phobius"/>
    </source>
</evidence>
<keyword evidence="1" id="KW-1133">Transmembrane helix</keyword>
<name>A0A2P4PIA0_RHIID</name>
<reference evidence="2 3" key="2">
    <citation type="journal article" date="2018" name="New Phytol.">
        <title>High intraspecific genome diversity in the model arbuscular mycorrhizal symbiont Rhizophagus irregularis.</title>
        <authorList>
            <person name="Chen E.C.H."/>
            <person name="Morin E."/>
            <person name="Beaudet D."/>
            <person name="Noel J."/>
            <person name="Yildirir G."/>
            <person name="Ndikumana S."/>
            <person name="Charron P."/>
            <person name="St-Onge C."/>
            <person name="Giorgi J."/>
            <person name="Kruger M."/>
            <person name="Marton T."/>
            <person name="Ropars J."/>
            <person name="Grigoriev I.V."/>
            <person name="Hainaut M."/>
            <person name="Henrissat B."/>
            <person name="Roux C."/>
            <person name="Martin F."/>
            <person name="Corradi N."/>
        </authorList>
    </citation>
    <scope>NUCLEOTIDE SEQUENCE [LARGE SCALE GENOMIC DNA]</scope>
    <source>
        <strain evidence="2 3">DAOM 197198</strain>
    </source>
</reference>
<feature type="transmembrane region" description="Helical" evidence="1">
    <location>
        <begin position="6"/>
        <end position="24"/>
    </location>
</feature>
<evidence type="ECO:0000313" key="2">
    <source>
        <dbReference type="EMBL" id="POG65098.1"/>
    </source>
</evidence>
<gene>
    <name evidence="2" type="ORF">GLOIN_2v1669725</name>
</gene>
<evidence type="ECO:0000313" key="3">
    <source>
        <dbReference type="Proteomes" id="UP000018888"/>
    </source>
</evidence>
<reference evidence="2 3" key="1">
    <citation type="journal article" date="2013" name="Proc. Natl. Acad. Sci. U.S.A.">
        <title>Genome of an arbuscular mycorrhizal fungus provides insight into the oldest plant symbiosis.</title>
        <authorList>
            <person name="Tisserant E."/>
            <person name="Malbreil M."/>
            <person name="Kuo A."/>
            <person name="Kohler A."/>
            <person name="Symeonidi A."/>
            <person name="Balestrini R."/>
            <person name="Charron P."/>
            <person name="Duensing N."/>
            <person name="Frei Dit Frey N."/>
            <person name="Gianinazzi-Pearson V."/>
            <person name="Gilbert L.B."/>
            <person name="Handa Y."/>
            <person name="Herr J.R."/>
            <person name="Hijri M."/>
            <person name="Koul R."/>
            <person name="Kawaguchi M."/>
            <person name="Krajinski F."/>
            <person name="Lammers P.J."/>
            <person name="Masclaux F.G."/>
            <person name="Murat C."/>
            <person name="Morin E."/>
            <person name="Ndikumana S."/>
            <person name="Pagni M."/>
            <person name="Petitpierre D."/>
            <person name="Requena N."/>
            <person name="Rosikiewicz P."/>
            <person name="Riley R."/>
            <person name="Saito K."/>
            <person name="San Clemente H."/>
            <person name="Shapiro H."/>
            <person name="van Tuinen D."/>
            <person name="Becard G."/>
            <person name="Bonfante P."/>
            <person name="Paszkowski U."/>
            <person name="Shachar-Hill Y.Y."/>
            <person name="Tuskan G.A."/>
            <person name="Young P.W."/>
            <person name="Sanders I.R."/>
            <person name="Henrissat B."/>
            <person name="Rensing S.A."/>
            <person name="Grigoriev I.V."/>
            <person name="Corradi N."/>
            <person name="Roux C."/>
            <person name="Martin F."/>
        </authorList>
    </citation>
    <scope>NUCLEOTIDE SEQUENCE [LARGE SCALE GENOMIC DNA]</scope>
    <source>
        <strain evidence="2 3">DAOM 197198</strain>
    </source>
</reference>
<proteinExistence type="predicted"/>
<keyword evidence="1" id="KW-0812">Transmembrane</keyword>
<keyword evidence="3" id="KW-1185">Reference proteome</keyword>
<accession>A0A2P4PIA0</accession>
<protein>
    <submittedName>
        <fullName evidence="2">Uncharacterized protein</fullName>
    </submittedName>
</protein>
<comment type="caution">
    <text evidence="2">The sequence shown here is derived from an EMBL/GenBank/DDBJ whole genome shotgun (WGS) entry which is preliminary data.</text>
</comment>